<accession>A0A672YMV3</accession>
<reference evidence="3" key="3">
    <citation type="submission" date="2025-09" db="UniProtKB">
        <authorList>
            <consortium name="Ensembl"/>
        </authorList>
    </citation>
    <scope>IDENTIFICATION</scope>
</reference>
<feature type="domain" description="PARP catalytic" evidence="2">
    <location>
        <begin position="22"/>
        <end position="100"/>
    </location>
</feature>
<comment type="similarity">
    <text evidence="1">Belongs to the ARTD/PARP family.</text>
</comment>
<dbReference type="GO" id="GO:0003950">
    <property type="term" value="F:NAD+ poly-ADP-ribosyltransferase activity"/>
    <property type="evidence" value="ECO:0007669"/>
    <property type="project" value="InterPro"/>
</dbReference>
<dbReference type="Pfam" id="PF00644">
    <property type="entry name" value="PARP"/>
    <property type="match status" value="1"/>
</dbReference>
<evidence type="ECO:0000259" key="2">
    <source>
        <dbReference type="Pfam" id="PF00644"/>
    </source>
</evidence>
<dbReference type="PANTHER" id="PTHR36542">
    <property type="entry name" value="GIG2-LIKE PROTEIN DRED-RELATED"/>
    <property type="match status" value="1"/>
</dbReference>
<dbReference type="PANTHER" id="PTHR36542:SF2">
    <property type="entry name" value="GIG2-LIKE PROTEIN DRED-RELATED"/>
    <property type="match status" value="1"/>
</dbReference>
<reference evidence="3" key="2">
    <citation type="submission" date="2025-08" db="UniProtKB">
        <authorList>
            <consortium name="Ensembl"/>
        </authorList>
    </citation>
    <scope>IDENTIFICATION</scope>
</reference>
<evidence type="ECO:0000256" key="1">
    <source>
        <dbReference type="ARBA" id="ARBA00024347"/>
    </source>
</evidence>
<dbReference type="AlphaFoldDB" id="A0A672YMV3"/>
<dbReference type="InterPro" id="IPR012317">
    <property type="entry name" value="Poly(ADP-ribose)pol_cat_dom"/>
</dbReference>
<evidence type="ECO:0000313" key="4">
    <source>
        <dbReference type="Proteomes" id="UP000472271"/>
    </source>
</evidence>
<protein>
    <submittedName>
        <fullName evidence="3">Grass carp reovirus (GCRV)-induced gene 2j</fullName>
    </submittedName>
</protein>
<proteinExistence type="inferred from homology"/>
<evidence type="ECO:0000313" key="3">
    <source>
        <dbReference type="Ensembl" id="ENSSORP00005005941.1"/>
    </source>
</evidence>
<sequence length="290" mass="32520">HRSEVTVQPFLSCSRPDGNGRTYVMYHGTTSTNAASIALWGFQRSADGMLGPGVYVSRDLQKASRYPINHPEHDKVVVRVLVKVGKVIAINYQGHPLQKTWHQYYDTAWVPPNCGMVKSGLEEDCVWDPSRIQIQSFIKPQAVPARPFYGKTYVMYHGTTSTNSNISSITALWGFQRSADGMLGPGVYVSRDLQKASRYPINHPEHDKVVVRVLVKVGKVIAINYQGHPLQKTWHQYYDTAWVPPNCGMVKSGLEEDCVWDPSRIQIQSFIKPQAVPARPFCGGGAWGYK</sequence>
<keyword evidence="4" id="KW-1185">Reference proteome</keyword>
<dbReference type="Proteomes" id="UP000472271">
    <property type="component" value="Chromosome 8"/>
</dbReference>
<dbReference type="Gene3D" id="3.90.175.10">
    <property type="entry name" value="Diphtheria Toxin, domain 1"/>
    <property type="match status" value="2"/>
</dbReference>
<name>A0A672YMV3_9TELE</name>
<reference evidence="3" key="1">
    <citation type="submission" date="2019-06" db="EMBL/GenBank/DDBJ databases">
        <authorList>
            <consortium name="Wellcome Sanger Institute Data Sharing"/>
        </authorList>
    </citation>
    <scope>NUCLEOTIDE SEQUENCE [LARGE SCALE GENOMIC DNA]</scope>
</reference>
<dbReference type="InParanoid" id="A0A672YMV3"/>
<organism evidence="3 4">
    <name type="scientific">Sphaeramia orbicularis</name>
    <name type="common">orbiculate cardinalfish</name>
    <dbReference type="NCBI Taxonomy" id="375764"/>
    <lineage>
        <taxon>Eukaryota</taxon>
        <taxon>Metazoa</taxon>
        <taxon>Chordata</taxon>
        <taxon>Craniata</taxon>
        <taxon>Vertebrata</taxon>
        <taxon>Euteleostomi</taxon>
        <taxon>Actinopterygii</taxon>
        <taxon>Neopterygii</taxon>
        <taxon>Teleostei</taxon>
        <taxon>Neoteleostei</taxon>
        <taxon>Acanthomorphata</taxon>
        <taxon>Gobiaria</taxon>
        <taxon>Kurtiformes</taxon>
        <taxon>Apogonoidei</taxon>
        <taxon>Apogonidae</taxon>
        <taxon>Apogoninae</taxon>
        <taxon>Sphaeramia</taxon>
    </lineage>
</organism>
<dbReference type="FunCoup" id="A0A672YMV3">
    <property type="interactions" value="2"/>
</dbReference>
<dbReference type="GO" id="GO:0005737">
    <property type="term" value="C:cytoplasm"/>
    <property type="evidence" value="ECO:0007669"/>
    <property type="project" value="TreeGrafter"/>
</dbReference>
<dbReference type="Ensembl" id="ENSSORT00005006191.1">
    <property type="protein sequence ID" value="ENSSORP00005005941.1"/>
    <property type="gene ID" value="ENSSORG00005003555.1"/>
</dbReference>
<dbReference type="SUPFAM" id="SSF56399">
    <property type="entry name" value="ADP-ribosylation"/>
    <property type="match status" value="2"/>
</dbReference>